<keyword evidence="2" id="KW-1185">Reference proteome</keyword>
<reference evidence="2" key="1">
    <citation type="journal article" date="2019" name="Int. J. Syst. Evol. Microbiol.">
        <title>The Global Catalogue of Microorganisms (GCM) 10K type strain sequencing project: providing services to taxonomists for standard genome sequencing and annotation.</title>
        <authorList>
            <consortium name="The Broad Institute Genomics Platform"/>
            <consortium name="The Broad Institute Genome Sequencing Center for Infectious Disease"/>
            <person name="Wu L."/>
            <person name="Ma J."/>
        </authorList>
    </citation>
    <scope>NUCLEOTIDE SEQUENCE [LARGE SCALE GENOMIC DNA]</scope>
    <source>
        <strain evidence="2">CGMCC 4.7132</strain>
    </source>
</reference>
<name>A0ABV9CRD9_9ACTN</name>
<evidence type="ECO:0000313" key="2">
    <source>
        <dbReference type="Proteomes" id="UP001596004"/>
    </source>
</evidence>
<dbReference type="EMBL" id="JBHSFP010000033">
    <property type="protein sequence ID" value="MFC4535634.1"/>
    <property type="molecule type" value="Genomic_DNA"/>
</dbReference>
<organism evidence="1 2">
    <name type="scientific">Sphaerisporangium dianthi</name>
    <dbReference type="NCBI Taxonomy" id="1436120"/>
    <lineage>
        <taxon>Bacteria</taxon>
        <taxon>Bacillati</taxon>
        <taxon>Actinomycetota</taxon>
        <taxon>Actinomycetes</taxon>
        <taxon>Streptosporangiales</taxon>
        <taxon>Streptosporangiaceae</taxon>
        <taxon>Sphaerisporangium</taxon>
    </lineage>
</organism>
<dbReference type="RefSeq" id="WP_380848560.1">
    <property type="nucleotide sequence ID" value="NZ_JBHSFP010000033.1"/>
</dbReference>
<dbReference type="Proteomes" id="UP001596004">
    <property type="component" value="Unassembled WGS sequence"/>
</dbReference>
<evidence type="ECO:0000313" key="1">
    <source>
        <dbReference type="EMBL" id="MFC4535634.1"/>
    </source>
</evidence>
<sequence>MYDAVLERSVAHLYLVMELVHGTPLTSFISPDEPLPFSWVASVVVRSTRC</sequence>
<proteinExistence type="predicted"/>
<evidence type="ECO:0008006" key="3">
    <source>
        <dbReference type="Google" id="ProtNLM"/>
    </source>
</evidence>
<protein>
    <recommendedName>
        <fullName evidence="3">Protein kinase domain-containing protein</fullName>
    </recommendedName>
</protein>
<gene>
    <name evidence="1" type="ORF">ACFO60_33130</name>
</gene>
<comment type="caution">
    <text evidence="1">The sequence shown here is derived from an EMBL/GenBank/DDBJ whole genome shotgun (WGS) entry which is preliminary data.</text>
</comment>
<accession>A0ABV9CRD9</accession>